<comment type="caution">
    <text evidence="1">The sequence shown here is derived from an EMBL/GenBank/DDBJ whole genome shotgun (WGS) entry which is preliminary data.</text>
</comment>
<sequence length="48" mass="5801">INNLFIYDLPSGWRLLYTLTTPNKIEIISVVLAWMNHKEYNKLFKFNK</sequence>
<gene>
    <name evidence="1" type="ORF">S06H3_08520</name>
</gene>
<organism evidence="1">
    <name type="scientific">marine sediment metagenome</name>
    <dbReference type="NCBI Taxonomy" id="412755"/>
    <lineage>
        <taxon>unclassified sequences</taxon>
        <taxon>metagenomes</taxon>
        <taxon>ecological metagenomes</taxon>
    </lineage>
</organism>
<accession>X1MSD1</accession>
<proteinExistence type="predicted"/>
<evidence type="ECO:0000313" key="1">
    <source>
        <dbReference type="EMBL" id="GAI09304.1"/>
    </source>
</evidence>
<name>X1MSD1_9ZZZZ</name>
<feature type="non-terminal residue" evidence="1">
    <location>
        <position position="1"/>
    </location>
</feature>
<dbReference type="AlphaFoldDB" id="X1MSD1"/>
<dbReference type="EMBL" id="BARV01003607">
    <property type="protein sequence ID" value="GAI09304.1"/>
    <property type="molecule type" value="Genomic_DNA"/>
</dbReference>
<reference evidence="1" key="1">
    <citation type="journal article" date="2014" name="Front. Microbiol.">
        <title>High frequency of phylogenetically diverse reductive dehalogenase-homologous genes in deep subseafloor sedimentary metagenomes.</title>
        <authorList>
            <person name="Kawai M."/>
            <person name="Futagami T."/>
            <person name="Toyoda A."/>
            <person name="Takaki Y."/>
            <person name="Nishi S."/>
            <person name="Hori S."/>
            <person name="Arai W."/>
            <person name="Tsubouchi T."/>
            <person name="Morono Y."/>
            <person name="Uchiyama I."/>
            <person name="Ito T."/>
            <person name="Fujiyama A."/>
            <person name="Inagaki F."/>
            <person name="Takami H."/>
        </authorList>
    </citation>
    <scope>NUCLEOTIDE SEQUENCE</scope>
    <source>
        <strain evidence="1">Expedition CK06-06</strain>
    </source>
</reference>
<protein>
    <submittedName>
        <fullName evidence="1">Uncharacterized protein</fullName>
    </submittedName>
</protein>